<proteinExistence type="predicted"/>
<dbReference type="PANTHER" id="PTHR24421:SF63">
    <property type="entry name" value="SENSOR HISTIDINE KINASE DESK"/>
    <property type="match status" value="1"/>
</dbReference>
<protein>
    <submittedName>
        <fullName evidence="7">Sensor histidine kinase</fullName>
    </submittedName>
</protein>
<gene>
    <name evidence="7" type="ORF">GCM10009777_39800</name>
</gene>
<dbReference type="Gene3D" id="1.20.5.1930">
    <property type="match status" value="1"/>
</dbReference>
<feature type="transmembrane region" description="Helical" evidence="4">
    <location>
        <begin position="71"/>
        <end position="90"/>
    </location>
</feature>
<dbReference type="EMBL" id="BAAAOH010000001">
    <property type="protein sequence ID" value="GAA1998545.1"/>
    <property type="molecule type" value="Genomic_DNA"/>
</dbReference>
<keyword evidence="4" id="KW-1133">Transmembrane helix</keyword>
<evidence type="ECO:0000256" key="1">
    <source>
        <dbReference type="ARBA" id="ARBA00022679"/>
    </source>
</evidence>
<dbReference type="Gene3D" id="3.30.565.10">
    <property type="entry name" value="Histidine kinase-like ATPase, C-terminal domain"/>
    <property type="match status" value="1"/>
</dbReference>
<accession>A0ABN2T4J3</accession>
<feature type="domain" description="Signal transduction histidine kinase subgroup 3 dimerisation and phosphoacceptor" evidence="6">
    <location>
        <begin position="208"/>
        <end position="271"/>
    </location>
</feature>
<dbReference type="SUPFAM" id="SSF55874">
    <property type="entry name" value="ATPase domain of HSP90 chaperone/DNA topoisomerase II/histidine kinase"/>
    <property type="match status" value="1"/>
</dbReference>
<dbReference type="Pfam" id="PF07730">
    <property type="entry name" value="HisKA_3"/>
    <property type="match status" value="1"/>
</dbReference>
<evidence type="ECO:0000256" key="4">
    <source>
        <dbReference type="SAM" id="Phobius"/>
    </source>
</evidence>
<keyword evidence="4" id="KW-0472">Membrane</keyword>
<sequence length="398" mass="42446">MARSFLSGLLRPAPFARSDDRDTAPWALSGSPTDLPYRWRGVRPNLLLTYLVGVVFLVFAFPTITDGVGSIGLALRIGYLALLAVLYVGAAWTADRSLRLRWWYVAALTAFVVSGALLWGWEFANFGVFPAVLMATLIPWHQSRLAVVGWAMVLSLAALLGRQWMPVLIAALSLGIGLGIAGWIESSRVRRLLEQSQARVQTLTVGAERARISRDLHDILGHSLTAITIKSSLAARLADTSPEAAKEQMAAVEAIARQALADVRATVSGLTEIRLATEIASGRSVLLAAGIDARTPQALPTLSDGVSELFGYVVRESVTNVVRHAEATQCVIEVDEHSVEVRDDGVGLDTDRSGRGLTGLRERVVEAGGVLEIAAAPGRGTSVRAALAASSRPIGETA</sequence>
<keyword evidence="3" id="KW-0902">Two-component regulatory system</keyword>
<dbReference type="PANTHER" id="PTHR24421">
    <property type="entry name" value="NITRATE/NITRITE SENSOR PROTEIN NARX-RELATED"/>
    <property type="match status" value="1"/>
</dbReference>
<dbReference type="GO" id="GO:0016301">
    <property type="term" value="F:kinase activity"/>
    <property type="evidence" value="ECO:0007669"/>
    <property type="project" value="UniProtKB-KW"/>
</dbReference>
<dbReference type="Pfam" id="PF02518">
    <property type="entry name" value="HATPase_c"/>
    <property type="match status" value="1"/>
</dbReference>
<reference evidence="7 8" key="1">
    <citation type="journal article" date="2019" name="Int. J. Syst. Evol. Microbiol.">
        <title>The Global Catalogue of Microorganisms (GCM) 10K type strain sequencing project: providing services to taxonomists for standard genome sequencing and annotation.</title>
        <authorList>
            <consortium name="The Broad Institute Genomics Platform"/>
            <consortium name="The Broad Institute Genome Sequencing Center for Infectious Disease"/>
            <person name="Wu L."/>
            <person name="Ma J."/>
        </authorList>
    </citation>
    <scope>NUCLEOTIDE SEQUENCE [LARGE SCALE GENOMIC DNA]</scope>
    <source>
        <strain evidence="7 8">JCM 14902</strain>
    </source>
</reference>
<evidence type="ECO:0000259" key="5">
    <source>
        <dbReference type="Pfam" id="PF02518"/>
    </source>
</evidence>
<dbReference type="RefSeq" id="WP_344066592.1">
    <property type="nucleotide sequence ID" value="NZ_BAAAOH010000001.1"/>
</dbReference>
<feature type="domain" description="Histidine kinase/HSP90-like ATPase" evidence="5">
    <location>
        <begin position="309"/>
        <end position="387"/>
    </location>
</feature>
<evidence type="ECO:0000256" key="2">
    <source>
        <dbReference type="ARBA" id="ARBA00022777"/>
    </source>
</evidence>
<keyword evidence="2 7" id="KW-0418">Kinase</keyword>
<evidence type="ECO:0000313" key="7">
    <source>
        <dbReference type="EMBL" id="GAA1998545.1"/>
    </source>
</evidence>
<feature type="transmembrane region" description="Helical" evidence="4">
    <location>
        <begin position="167"/>
        <end position="184"/>
    </location>
</feature>
<dbReference type="InterPro" id="IPR036890">
    <property type="entry name" value="HATPase_C_sf"/>
</dbReference>
<evidence type="ECO:0000256" key="3">
    <source>
        <dbReference type="ARBA" id="ARBA00023012"/>
    </source>
</evidence>
<keyword evidence="4" id="KW-0812">Transmembrane</keyword>
<dbReference type="InterPro" id="IPR050482">
    <property type="entry name" value="Sensor_HK_TwoCompSys"/>
</dbReference>
<evidence type="ECO:0000259" key="6">
    <source>
        <dbReference type="Pfam" id="PF07730"/>
    </source>
</evidence>
<feature type="transmembrane region" description="Helical" evidence="4">
    <location>
        <begin position="141"/>
        <end position="160"/>
    </location>
</feature>
<feature type="transmembrane region" description="Helical" evidence="4">
    <location>
        <begin position="102"/>
        <end position="121"/>
    </location>
</feature>
<organism evidence="7 8">
    <name type="scientific">Microbacterium pumilum</name>
    <dbReference type="NCBI Taxonomy" id="344165"/>
    <lineage>
        <taxon>Bacteria</taxon>
        <taxon>Bacillati</taxon>
        <taxon>Actinomycetota</taxon>
        <taxon>Actinomycetes</taxon>
        <taxon>Micrococcales</taxon>
        <taxon>Microbacteriaceae</taxon>
        <taxon>Microbacterium</taxon>
    </lineage>
</organism>
<evidence type="ECO:0000313" key="8">
    <source>
        <dbReference type="Proteomes" id="UP001500326"/>
    </source>
</evidence>
<dbReference type="CDD" id="cd16917">
    <property type="entry name" value="HATPase_UhpB-NarQ-NarX-like"/>
    <property type="match status" value="1"/>
</dbReference>
<dbReference type="Proteomes" id="UP001500326">
    <property type="component" value="Unassembled WGS sequence"/>
</dbReference>
<keyword evidence="1" id="KW-0808">Transferase</keyword>
<keyword evidence="8" id="KW-1185">Reference proteome</keyword>
<dbReference type="InterPro" id="IPR011712">
    <property type="entry name" value="Sig_transdc_His_kin_sub3_dim/P"/>
</dbReference>
<feature type="transmembrane region" description="Helical" evidence="4">
    <location>
        <begin position="46"/>
        <end position="65"/>
    </location>
</feature>
<name>A0ABN2T4J3_9MICO</name>
<comment type="caution">
    <text evidence="7">The sequence shown here is derived from an EMBL/GenBank/DDBJ whole genome shotgun (WGS) entry which is preliminary data.</text>
</comment>
<dbReference type="InterPro" id="IPR003594">
    <property type="entry name" value="HATPase_dom"/>
</dbReference>